<dbReference type="GO" id="GO:0072344">
    <property type="term" value="P:rescue of stalled ribosome"/>
    <property type="evidence" value="ECO:0007669"/>
    <property type="project" value="InterPro"/>
</dbReference>
<gene>
    <name evidence="3" type="ORF">WOLCODRAFT_138749</name>
</gene>
<feature type="compositionally biased region" description="Pro residues" evidence="1">
    <location>
        <begin position="20"/>
        <end position="32"/>
    </location>
</feature>
<feature type="region of interest" description="Disordered" evidence="1">
    <location>
        <begin position="202"/>
        <end position="251"/>
    </location>
</feature>
<dbReference type="STRING" id="742152.A0A2H3JP89"/>
<feature type="region of interest" description="Disordered" evidence="1">
    <location>
        <begin position="1"/>
        <end position="58"/>
    </location>
</feature>
<dbReference type="GO" id="GO:0008270">
    <property type="term" value="F:zinc ion binding"/>
    <property type="evidence" value="ECO:0007669"/>
    <property type="project" value="InterPro"/>
</dbReference>
<dbReference type="OrthoDB" id="338816at2759"/>
<evidence type="ECO:0000313" key="4">
    <source>
        <dbReference type="Proteomes" id="UP000218811"/>
    </source>
</evidence>
<organism evidence="3 4">
    <name type="scientific">Wolfiporia cocos (strain MD-104)</name>
    <name type="common">Brown rot fungus</name>
    <dbReference type="NCBI Taxonomy" id="742152"/>
    <lineage>
        <taxon>Eukaryota</taxon>
        <taxon>Fungi</taxon>
        <taxon>Dikarya</taxon>
        <taxon>Basidiomycota</taxon>
        <taxon>Agaricomycotina</taxon>
        <taxon>Agaricomycetes</taxon>
        <taxon>Polyporales</taxon>
        <taxon>Phaeolaceae</taxon>
        <taxon>Wolfiporia</taxon>
    </lineage>
</organism>
<dbReference type="OMA" id="LPNFACP"/>
<feature type="compositionally biased region" description="Basic and acidic residues" evidence="1">
    <location>
        <begin position="44"/>
        <end position="56"/>
    </location>
</feature>
<protein>
    <recommendedName>
        <fullName evidence="2">TRIP4/RQT4 C2HC5-type zinc finger domain-containing protein</fullName>
    </recommendedName>
</protein>
<evidence type="ECO:0000259" key="2">
    <source>
        <dbReference type="Pfam" id="PF06221"/>
    </source>
</evidence>
<feature type="compositionally biased region" description="Low complexity" evidence="1">
    <location>
        <begin position="202"/>
        <end position="219"/>
    </location>
</feature>
<feature type="compositionally biased region" description="Polar residues" evidence="1">
    <location>
        <begin position="1"/>
        <end position="15"/>
    </location>
</feature>
<dbReference type="AlphaFoldDB" id="A0A2H3JP89"/>
<dbReference type="EMBL" id="KB468157">
    <property type="protein sequence ID" value="PCH44010.1"/>
    <property type="molecule type" value="Genomic_DNA"/>
</dbReference>
<dbReference type="InterPro" id="IPR009349">
    <property type="entry name" value="TRIP4/RQT4_C2HC5_Znf"/>
</dbReference>
<evidence type="ECO:0000313" key="3">
    <source>
        <dbReference type="EMBL" id="PCH44010.1"/>
    </source>
</evidence>
<name>A0A2H3JP89_WOLCO</name>
<sequence length="267" mass="28865">MHRTVTAWTSSSAGSLPSDRIPPNPSRSPQPPTSANAKGKQNAKKQEPPKSAEVRRLSVVRDALIKAEEGREEGKGEEKQGCFCQARLHTLSSYTPLCQSCGLILCTLHPPHFPCPHCASPLLTPDARNALIKSLDAQITDVLAREEEARVQAAEAARRAAGEFPTLSAAAAANSRSTTPVQEAERQTHRVLSLKATKIMVSSYAPSRSSSRSGTSTPAREPEEREPERVPPPPSEVVCAPRAPGPERPWENFRGLNVTYIASPRAE</sequence>
<dbReference type="GO" id="GO:0180022">
    <property type="term" value="C:RQC-trigger complex"/>
    <property type="evidence" value="ECO:0007669"/>
    <property type="project" value="InterPro"/>
</dbReference>
<evidence type="ECO:0000256" key="1">
    <source>
        <dbReference type="SAM" id="MobiDB-lite"/>
    </source>
</evidence>
<feature type="domain" description="TRIP4/RQT4 C2HC5-type zinc finger" evidence="2">
    <location>
        <begin position="80"/>
        <end position="132"/>
    </location>
</feature>
<reference evidence="3 4" key="1">
    <citation type="journal article" date="2012" name="Science">
        <title>The Paleozoic origin of enzymatic lignin decomposition reconstructed from 31 fungal genomes.</title>
        <authorList>
            <person name="Floudas D."/>
            <person name="Binder M."/>
            <person name="Riley R."/>
            <person name="Barry K."/>
            <person name="Blanchette R.A."/>
            <person name="Henrissat B."/>
            <person name="Martinez A.T."/>
            <person name="Otillar R."/>
            <person name="Spatafora J.W."/>
            <person name="Yadav J.S."/>
            <person name="Aerts A."/>
            <person name="Benoit I."/>
            <person name="Boyd A."/>
            <person name="Carlson A."/>
            <person name="Copeland A."/>
            <person name="Coutinho P.M."/>
            <person name="de Vries R.P."/>
            <person name="Ferreira P."/>
            <person name="Findley K."/>
            <person name="Foster B."/>
            <person name="Gaskell J."/>
            <person name="Glotzer D."/>
            <person name="Gorecki P."/>
            <person name="Heitman J."/>
            <person name="Hesse C."/>
            <person name="Hori C."/>
            <person name="Igarashi K."/>
            <person name="Jurgens J.A."/>
            <person name="Kallen N."/>
            <person name="Kersten P."/>
            <person name="Kohler A."/>
            <person name="Kuees U."/>
            <person name="Kumar T.K.A."/>
            <person name="Kuo A."/>
            <person name="LaButti K."/>
            <person name="Larrondo L.F."/>
            <person name="Lindquist E."/>
            <person name="Ling A."/>
            <person name="Lombard V."/>
            <person name="Lucas S."/>
            <person name="Lundell T."/>
            <person name="Martin R."/>
            <person name="McLaughlin D.J."/>
            <person name="Morgenstern I."/>
            <person name="Morin E."/>
            <person name="Murat C."/>
            <person name="Nagy L.G."/>
            <person name="Nolan M."/>
            <person name="Ohm R.A."/>
            <person name="Patyshakuliyeva A."/>
            <person name="Rokas A."/>
            <person name="Ruiz-Duenas F.J."/>
            <person name="Sabat G."/>
            <person name="Salamov A."/>
            <person name="Samejima M."/>
            <person name="Schmutz J."/>
            <person name="Slot J.C."/>
            <person name="St John F."/>
            <person name="Stenlid J."/>
            <person name="Sun H."/>
            <person name="Sun S."/>
            <person name="Syed K."/>
            <person name="Tsang A."/>
            <person name="Wiebenga A."/>
            <person name="Young D."/>
            <person name="Pisabarro A."/>
            <person name="Eastwood D.C."/>
            <person name="Martin F."/>
            <person name="Cullen D."/>
            <person name="Grigoriev I.V."/>
            <person name="Hibbett D.S."/>
        </authorList>
    </citation>
    <scope>NUCLEOTIDE SEQUENCE [LARGE SCALE GENOMIC DNA]</scope>
    <source>
        <strain evidence="3 4">MD-104</strain>
    </source>
</reference>
<dbReference type="Pfam" id="PF06221">
    <property type="entry name" value="zf-C2HC5"/>
    <property type="match status" value="1"/>
</dbReference>
<keyword evidence="4" id="KW-1185">Reference proteome</keyword>
<accession>A0A2H3JP89</accession>
<dbReference type="GO" id="GO:0005634">
    <property type="term" value="C:nucleus"/>
    <property type="evidence" value="ECO:0007669"/>
    <property type="project" value="InterPro"/>
</dbReference>
<dbReference type="Proteomes" id="UP000218811">
    <property type="component" value="Unassembled WGS sequence"/>
</dbReference>
<proteinExistence type="predicted"/>
<feature type="compositionally biased region" description="Basic and acidic residues" evidence="1">
    <location>
        <begin position="220"/>
        <end position="229"/>
    </location>
</feature>
<feature type="region of interest" description="Disordered" evidence="1">
    <location>
        <begin position="168"/>
        <end position="188"/>
    </location>
</feature>